<name>A0A9P6D456_9AGAR</name>
<feature type="region of interest" description="Disordered" evidence="1">
    <location>
        <begin position="404"/>
        <end position="424"/>
    </location>
</feature>
<sequence>MSAVLVSKPASISFGAAPYAHRRHPSAPVVVQPTRTPGVFSVKQKALTPARHQSSAQRPSNAGAKPATKQGKGPQVVARLLTPAPVVPDKKPQSHIGQPPSTPTPQSRGRAHVKSAKDKAQAYRSASHSSIRGKHGRQPSPPITTVAQSQANQTPSQAEVSIISTNVFDPFLDSPSTSLLSSPPPSPTLARPSGNLARRRNTPSVVSPSPVPSKAIPVPSVGKRHHYPSLSRSDPVPSHMQRPRPINKRSSTLENFPICDDLNEAAADDYPPSPPSTPSRPSHSGGPRTAPISARNPGGFPFTKLEMPTPSRPSGGKRHHRRVPSEGVFNMSSDEDVSTGPEGSVSMRTTLFNLMNAKSAPARFSTPVPSRALPRSREQSPSFIGMTKDQQRLEREAASKAGFFASSMFQNSPSPEELPDPLLL</sequence>
<feature type="region of interest" description="Disordered" evidence="1">
    <location>
        <begin position="361"/>
        <end position="392"/>
    </location>
</feature>
<feature type="region of interest" description="Disordered" evidence="1">
    <location>
        <begin position="14"/>
        <end position="344"/>
    </location>
</feature>
<protein>
    <submittedName>
        <fullName evidence="2">Uncharacterized protein</fullName>
    </submittedName>
</protein>
<evidence type="ECO:0000313" key="3">
    <source>
        <dbReference type="Proteomes" id="UP000807469"/>
    </source>
</evidence>
<feature type="compositionally biased region" description="Low complexity" evidence="1">
    <location>
        <begin position="203"/>
        <end position="221"/>
    </location>
</feature>
<feature type="compositionally biased region" description="Low complexity" evidence="1">
    <location>
        <begin position="279"/>
        <end position="289"/>
    </location>
</feature>
<dbReference type="Proteomes" id="UP000807469">
    <property type="component" value="Unassembled WGS sequence"/>
</dbReference>
<evidence type="ECO:0000313" key="2">
    <source>
        <dbReference type="EMBL" id="KAF9482318.1"/>
    </source>
</evidence>
<keyword evidence="3" id="KW-1185">Reference proteome</keyword>
<reference evidence="2" key="1">
    <citation type="submission" date="2020-11" db="EMBL/GenBank/DDBJ databases">
        <authorList>
            <consortium name="DOE Joint Genome Institute"/>
            <person name="Ahrendt S."/>
            <person name="Riley R."/>
            <person name="Andreopoulos W."/>
            <person name="Labutti K."/>
            <person name="Pangilinan J."/>
            <person name="Ruiz-Duenas F.J."/>
            <person name="Barrasa J.M."/>
            <person name="Sanchez-Garcia M."/>
            <person name="Camarero S."/>
            <person name="Miyauchi S."/>
            <person name="Serrano A."/>
            <person name="Linde D."/>
            <person name="Babiker R."/>
            <person name="Drula E."/>
            <person name="Ayuso-Fernandez I."/>
            <person name="Pacheco R."/>
            <person name="Padilla G."/>
            <person name="Ferreira P."/>
            <person name="Barriuso J."/>
            <person name="Kellner H."/>
            <person name="Castanera R."/>
            <person name="Alfaro M."/>
            <person name="Ramirez L."/>
            <person name="Pisabarro A.G."/>
            <person name="Kuo A."/>
            <person name="Tritt A."/>
            <person name="Lipzen A."/>
            <person name="He G."/>
            <person name="Yan M."/>
            <person name="Ng V."/>
            <person name="Cullen D."/>
            <person name="Martin F."/>
            <person name="Rosso M.-N."/>
            <person name="Henrissat B."/>
            <person name="Hibbett D."/>
            <person name="Martinez A.T."/>
            <person name="Grigoriev I.V."/>
        </authorList>
    </citation>
    <scope>NUCLEOTIDE SEQUENCE</scope>
    <source>
        <strain evidence="2">CIRM-BRFM 674</strain>
    </source>
</reference>
<dbReference type="AlphaFoldDB" id="A0A9P6D456"/>
<comment type="caution">
    <text evidence="2">The sequence shown here is derived from an EMBL/GenBank/DDBJ whole genome shotgun (WGS) entry which is preliminary data.</text>
</comment>
<organism evidence="2 3">
    <name type="scientific">Pholiota conissans</name>
    <dbReference type="NCBI Taxonomy" id="109636"/>
    <lineage>
        <taxon>Eukaryota</taxon>
        <taxon>Fungi</taxon>
        <taxon>Dikarya</taxon>
        <taxon>Basidiomycota</taxon>
        <taxon>Agaricomycotina</taxon>
        <taxon>Agaricomycetes</taxon>
        <taxon>Agaricomycetidae</taxon>
        <taxon>Agaricales</taxon>
        <taxon>Agaricineae</taxon>
        <taxon>Strophariaceae</taxon>
        <taxon>Pholiota</taxon>
    </lineage>
</organism>
<feature type="compositionally biased region" description="Polar residues" evidence="1">
    <location>
        <begin position="51"/>
        <end position="60"/>
    </location>
</feature>
<feature type="compositionally biased region" description="Polar residues" evidence="1">
    <location>
        <begin position="143"/>
        <end position="167"/>
    </location>
</feature>
<dbReference type="OrthoDB" id="3226344at2759"/>
<feature type="compositionally biased region" description="Low complexity" evidence="1">
    <location>
        <begin position="170"/>
        <end position="181"/>
    </location>
</feature>
<dbReference type="EMBL" id="MU155167">
    <property type="protein sequence ID" value="KAF9482318.1"/>
    <property type="molecule type" value="Genomic_DNA"/>
</dbReference>
<feature type="compositionally biased region" description="Low complexity" evidence="1">
    <location>
        <begin position="412"/>
        <end position="424"/>
    </location>
</feature>
<accession>A0A9P6D456</accession>
<evidence type="ECO:0000256" key="1">
    <source>
        <dbReference type="SAM" id="MobiDB-lite"/>
    </source>
</evidence>
<proteinExistence type="predicted"/>
<gene>
    <name evidence="2" type="ORF">BDN70DRAFT_892674</name>
</gene>